<evidence type="ECO:0000313" key="9">
    <source>
        <dbReference type="Proteomes" id="UP000188533"/>
    </source>
</evidence>
<reference evidence="8 9" key="1">
    <citation type="submission" date="2016-08" db="EMBL/GenBank/DDBJ databases">
        <authorList>
            <consortium name="Lentinula edodes genome sequencing consortium"/>
            <person name="Sakamoto Y."/>
            <person name="Nakade K."/>
            <person name="Sato S."/>
            <person name="Yoshida Y."/>
            <person name="Miyazaki K."/>
            <person name="Natsume S."/>
            <person name="Konno N."/>
        </authorList>
    </citation>
    <scope>NUCLEOTIDE SEQUENCE [LARGE SCALE GENOMIC DNA]</scope>
    <source>
        <strain evidence="8 9">NBRC 111202</strain>
    </source>
</reference>
<feature type="region of interest" description="Disordered" evidence="5">
    <location>
        <begin position="534"/>
        <end position="566"/>
    </location>
</feature>
<dbReference type="SUPFAM" id="SSF52113">
    <property type="entry name" value="BRCT domain"/>
    <property type="match status" value="1"/>
</dbReference>
<feature type="domain" description="DBF4-type" evidence="7">
    <location>
        <begin position="477"/>
        <end position="526"/>
    </location>
</feature>
<evidence type="ECO:0000256" key="3">
    <source>
        <dbReference type="ARBA" id="ARBA00022833"/>
    </source>
</evidence>
<dbReference type="PANTHER" id="PTHR15375:SF26">
    <property type="entry name" value="PROTEIN CHIFFON"/>
    <property type="match status" value="1"/>
</dbReference>
<dbReference type="InterPro" id="IPR036420">
    <property type="entry name" value="BRCT_dom_sf"/>
</dbReference>
<dbReference type="PROSITE" id="PS51265">
    <property type="entry name" value="ZF_DBF4"/>
    <property type="match status" value="1"/>
</dbReference>
<dbReference type="Proteomes" id="UP000188533">
    <property type="component" value="Unassembled WGS sequence"/>
</dbReference>
<keyword evidence="3" id="KW-0862">Zinc</keyword>
<dbReference type="STRING" id="5353.A0A1Q3E3W1"/>
<dbReference type="Gene3D" id="6.10.250.3410">
    <property type="entry name" value="DBF zinc finger"/>
    <property type="match status" value="1"/>
</dbReference>
<dbReference type="GO" id="GO:0010571">
    <property type="term" value="P:positive regulation of nuclear cell cycle DNA replication"/>
    <property type="evidence" value="ECO:0007669"/>
    <property type="project" value="TreeGrafter"/>
</dbReference>
<organism evidence="8 9">
    <name type="scientific">Lentinula edodes</name>
    <name type="common">Shiitake mushroom</name>
    <name type="synonym">Lentinus edodes</name>
    <dbReference type="NCBI Taxonomy" id="5353"/>
    <lineage>
        <taxon>Eukaryota</taxon>
        <taxon>Fungi</taxon>
        <taxon>Dikarya</taxon>
        <taxon>Basidiomycota</taxon>
        <taxon>Agaricomycotina</taxon>
        <taxon>Agaricomycetes</taxon>
        <taxon>Agaricomycetidae</taxon>
        <taxon>Agaricales</taxon>
        <taxon>Marasmiineae</taxon>
        <taxon>Omphalotaceae</taxon>
        <taxon>Lentinula</taxon>
    </lineage>
</organism>
<sequence>MATTVRNPLSQRSRPSLASPRVTKTSVGLKRPRSPGVTPEDQPSNGATKRVKSVAEASLDKHRRRDQEEIEWREKYTRAFNTFKFHFSEDIQNTDYVKQLERRILQLGGTVEDFFSSSITHLIVKDVEPSRASDKENRHGQRSPTKKVGLITEVPLVYRRTVDEAKIKEWGVRKLDSVLSRCLIQPVILPTSGPLPARLNPSTSTHPTGQTRSLNKLLQSEKIHGTTERDPTQKRHDFAYFARGSYFVLVEDIHQELATIVTHQYTPPKKGSTRTPWPVLHCHPQSRGPFVPFDEKEKKRWEKAQKIEREDKIEAHERELKEQKLFQERMSREREARHRGFDLRRSVSMNNLRRRESLEAETGNEQCFDFGDPDSACASGYLASGNGGYIAASGNSVGITSTTGTTSTTESNFGLGSKLSAKLKAFADQQVPTSLKTGRRDSIKGNMGPPALPEGRVGVGLRRAKSTNNLKLPKREEGSKPGYCESCRQKFEDFKQHIRSSRHRKFAKEDAHFAELDIVLSTVKRKTVVDIMRERDARFSREDDTEEDPFLDNSGTRMPDVDLDDV</sequence>
<protein>
    <submittedName>
        <fullName evidence="8">G1 s regulator</fullName>
    </submittedName>
</protein>
<dbReference type="GO" id="GO:0003676">
    <property type="term" value="F:nucleic acid binding"/>
    <property type="evidence" value="ECO:0007669"/>
    <property type="project" value="InterPro"/>
</dbReference>
<dbReference type="GO" id="GO:0008270">
    <property type="term" value="F:zinc ion binding"/>
    <property type="evidence" value="ECO:0007669"/>
    <property type="project" value="UniProtKB-KW"/>
</dbReference>
<dbReference type="Pfam" id="PF00533">
    <property type="entry name" value="BRCT"/>
    <property type="match status" value="1"/>
</dbReference>
<gene>
    <name evidence="8" type="ORF">LENED_003396</name>
</gene>
<name>A0A1Q3E3W1_LENED</name>
<evidence type="ECO:0000313" key="8">
    <source>
        <dbReference type="EMBL" id="GAW01784.1"/>
    </source>
</evidence>
<dbReference type="Pfam" id="PF07535">
    <property type="entry name" value="zf-DBF"/>
    <property type="match status" value="1"/>
</dbReference>
<dbReference type="GO" id="GO:1901987">
    <property type="term" value="P:regulation of cell cycle phase transition"/>
    <property type="evidence" value="ECO:0007669"/>
    <property type="project" value="TreeGrafter"/>
</dbReference>
<keyword evidence="1" id="KW-0479">Metal-binding</keyword>
<dbReference type="FunFam" id="6.10.250.3410:FF:000001">
    <property type="entry name" value="Protein DBF4 homolog A"/>
    <property type="match status" value="1"/>
</dbReference>
<dbReference type="InterPro" id="IPR038545">
    <property type="entry name" value="Znf_DBF_sf"/>
</dbReference>
<evidence type="ECO:0000256" key="4">
    <source>
        <dbReference type="PROSITE-ProRule" id="PRU00600"/>
    </source>
</evidence>
<dbReference type="Gene3D" id="3.40.50.10190">
    <property type="entry name" value="BRCT domain"/>
    <property type="match status" value="1"/>
</dbReference>
<evidence type="ECO:0000259" key="6">
    <source>
        <dbReference type="PROSITE" id="PS50172"/>
    </source>
</evidence>
<feature type="domain" description="BRCT" evidence="6">
    <location>
        <begin position="75"/>
        <end position="131"/>
    </location>
</feature>
<dbReference type="SMART" id="SM00586">
    <property type="entry name" value="ZnF_DBF"/>
    <property type="match status" value="1"/>
</dbReference>
<evidence type="ECO:0000259" key="7">
    <source>
        <dbReference type="PROSITE" id="PS51265"/>
    </source>
</evidence>
<dbReference type="GO" id="GO:0043539">
    <property type="term" value="F:protein serine/threonine kinase activator activity"/>
    <property type="evidence" value="ECO:0007669"/>
    <property type="project" value="TreeGrafter"/>
</dbReference>
<proteinExistence type="predicted"/>
<dbReference type="PROSITE" id="PS50172">
    <property type="entry name" value="BRCT"/>
    <property type="match status" value="1"/>
</dbReference>
<reference evidence="8 9" key="2">
    <citation type="submission" date="2017-02" db="EMBL/GenBank/DDBJ databases">
        <title>A genome survey and senescence transcriptome analysis in Lentinula edodes.</title>
        <authorList>
            <person name="Sakamoto Y."/>
            <person name="Nakade K."/>
            <person name="Sato S."/>
            <person name="Yoshida Y."/>
            <person name="Miyazaki K."/>
            <person name="Natsume S."/>
            <person name="Konno N."/>
        </authorList>
    </citation>
    <scope>NUCLEOTIDE SEQUENCE [LARGE SCALE GENOMIC DNA]</scope>
    <source>
        <strain evidence="8 9">NBRC 111202</strain>
    </source>
</reference>
<dbReference type="InterPro" id="IPR013939">
    <property type="entry name" value="Regulatory_Dfp1/Him1"/>
</dbReference>
<evidence type="ECO:0000256" key="2">
    <source>
        <dbReference type="ARBA" id="ARBA00022771"/>
    </source>
</evidence>
<evidence type="ECO:0000256" key="1">
    <source>
        <dbReference type="ARBA" id="ARBA00022723"/>
    </source>
</evidence>
<dbReference type="EMBL" id="BDGU01000073">
    <property type="protein sequence ID" value="GAW01784.1"/>
    <property type="molecule type" value="Genomic_DNA"/>
</dbReference>
<dbReference type="InterPro" id="IPR001357">
    <property type="entry name" value="BRCT_dom"/>
</dbReference>
<evidence type="ECO:0000256" key="5">
    <source>
        <dbReference type="SAM" id="MobiDB-lite"/>
    </source>
</evidence>
<dbReference type="GO" id="GO:0031431">
    <property type="term" value="C:Dbf4-dependent protein kinase complex"/>
    <property type="evidence" value="ECO:0007669"/>
    <property type="project" value="TreeGrafter"/>
</dbReference>
<feature type="region of interest" description="Disordered" evidence="5">
    <location>
        <begin position="1"/>
        <end position="68"/>
    </location>
</feature>
<comment type="caution">
    <text evidence="8">The sequence shown here is derived from an EMBL/GenBank/DDBJ whole genome shotgun (WGS) entry which is preliminary data.</text>
</comment>
<dbReference type="InterPro" id="IPR006572">
    <property type="entry name" value="Znf_DBF"/>
</dbReference>
<feature type="region of interest" description="Disordered" evidence="5">
    <location>
        <begin position="431"/>
        <end position="456"/>
    </location>
</feature>
<keyword evidence="2 4" id="KW-0863">Zinc-finger</keyword>
<feature type="compositionally biased region" description="Polar residues" evidence="5">
    <location>
        <begin position="1"/>
        <end position="26"/>
    </location>
</feature>
<dbReference type="OrthoDB" id="21380at2759"/>
<dbReference type="AlphaFoldDB" id="A0A1Q3E3W1"/>
<dbReference type="Pfam" id="PF08630">
    <property type="entry name" value="Dfp1_Him1_M"/>
    <property type="match status" value="1"/>
</dbReference>
<accession>A0A1Q3E3W1</accession>
<keyword evidence="9" id="KW-1185">Reference proteome</keyword>
<dbReference type="PANTHER" id="PTHR15375">
    <property type="entry name" value="ACTIVATOR OF S-PHASE KINASE-RELATED"/>
    <property type="match status" value="1"/>
</dbReference>
<dbReference type="InterPro" id="IPR051590">
    <property type="entry name" value="Replication_Regulatory_Kinase"/>
</dbReference>